<proteinExistence type="predicted"/>
<dbReference type="GO" id="GO:0005886">
    <property type="term" value="C:plasma membrane"/>
    <property type="evidence" value="ECO:0007669"/>
    <property type="project" value="UniProtKB-SubCell"/>
</dbReference>
<dbReference type="EMBL" id="SMGO01000001">
    <property type="protein sequence ID" value="TCK85812.1"/>
    <property type="molecule type" value="Genomic_DNA"/>
</dbReference>
<feature type="transmembrane region" description="Helical" evidence="6">
    <location>
        <begin position="82"/>
        <end position="100"/>
    </location>
</feature>
<dbReference type="InterPro" id="IPR022791">
    <property type="entry name" value="L-PG_synthase/AglD"/>
</dbReference>
<dbReference type="AlphaFoldDB" id="A0A4R1M3J4"/>
<comment type="subcellular location">
    <subcellularLocation>
        <location evidence="1">Cell membrane</location>
        <topology evidence="1">Multi-pass membrane protein</topology>
    </subcellularLocation>
</comment>
<protein>
    <recommendedName>
        <fullName evidence="9">Lysylphosphatidylglycerol synthase-like protein</fullName>
    </recommendedName>
</protein>
<feature type="transmembrane region" description="Helical" evidence="6">
    <location>
        <begin position="12"/>
        <end position="32"/>
    </location>
</feature>
<evidence type="ECO:0000256" key="1">
    <source>
        <dbReference type="ARBA" id="ARBA00004651"/>
    </source>
</evidence>
<comment type="caution">
    <text evidence="7">The sequence shown here is derived from an EMBL/GenBank/DDBJ whole genome shotgun (WGS) entry which is preliminary data.</text>
</comment>
<keyword evidence="2" id="KW-1003">Cell membrane</keyword>
<keyword evidence="3 6" id="KW-0812">Transmembrane</keyword>
<feature type="transmembrane region" description="Helical" evidence="6">
    <location>
        <begin position="120"/>
        <end position="146"/>
    </location>
</feature>
<dbReference type="PANTHER" id="PTHR40277:SF1">
    <property type="entry name" value="BLL5419 PROTEIN"/>
    <property type="match status" value="1"/>
</dbReference>
<evidence type="ECO:0000313" key="7">
    <source>
        <dbReference type="EMBL" id="TCK85812.1"/>
    </source>
</evidence>
<evidence type="ECO:0000313" key="8">
    <source>
        <dbReference type="Proteomes" id="UP000294616"/>
    </source>
</evidence>
<dbReference type="RefSeq" id="WP_132222320.1">
    <property type="nucleotide sequence ID" value="NZ_SMGO01000001.1"/>
</dbReference>
<dbReference type="Pfam" id="PF03706">
    <property type="entry name" value="LPG_synthase_TM"/>
    <property type="match status" value="2"/>
</dbReference>
<evidence type="ECO:0000256" key="6">
    <source>
        <dbReference type="SAM" id="Phobius"/>
    </source>
</evidence>
<evidence type="ECO:0000256" key="2">
    <source>
        <dbReference type="ARBA" id="ARBA00022475"/>
    </source>
</evidence>
<keyword evidence="4 6" id="KW-1133">Transmembrane helix</keyword>
<feature type="transmembrane region" description="Helical" evidence="6">
    <location>
        <begin position="183"/>
        <end position="207"/>
    </location>
</feature>
<dbReference type="PANTHER" id="PTHR40277">
    <property type="entry name" value="BLL5419 PROTEIN"/>
    <property type="match status" value="1"/>
</dbReference>
<dbReference type="NCBIfam" id="TIGR00374">
    <property type="entry name" value="flippase-like domain"/>
    <property type="match status" value="1"/>
</dbReference>
<feature type="transmembrane region" description="Helical" evidence="6">
    <location>
        <begin position="153"/>
        <end position="171"/>
    </location>
</feature>
<reference evidence="7 8" key="1">
    <citation type="submission" date="2019-03" db="EMBL/GenBank/DDBJ databases">
        <title>Genomic Encyclopedia of Archaeal and Bacterial Type Strains, Phase II (KMG-II): from individual species to whole genera.</title>
        <authorList>
            <person name="Goeker M."/>
        </authorList>
    </citation>
    <scope>NUCLEOTIDE SEQUENCE [LARGE SCALE GENOMIC DNA]</scope>
    <source>
        <strain evidence="7 8">DSM 22554</strain>
    </source>
</reference>
<evidence type="ECO:0000256" key="5">
    <source>
        <dbReference type="ARBA" id="ARBA00023136"/>
    </source>
</evidence>
<gene>
    <name evidence="7" type="ORF">C8N28_1129</name>
</gene>
<evidence type="ECO:0000256" key="3">
    <source>
        <dbReference type="ARBA" id="ARBA00022692"/>
    </source>
</evidence>
<organism evidence="7 8">
    <name type="scientific">Albibacterium bauzanense</name>
    <dbReference type="NCBI Taxonomy" id="653929"/>
    <lineage>
        <taxon>Bacteria</taxon>
        <taxon>Pseudomonadati</taxon>
        <taxon>Bacteroidota</taxon>
        <taxon>Sphingobacteriia</taxon>
        <taxon>Sphingobacteriales</taxon>
        <taxon>Sphingobacteriaceae</taxon>
        <taxon>Albibacterium</taxon>
    </lineage>
</organism>
<feature type="transmembrane region" description="Helical" evidence="6">
    <location>
        <begin position="216"/>
        <end position="236"/>
    </location>
</feature>
<dbReference type="OrthoDB" id="1123508at2"/>
<keyword evidence="5 6" id="KW-0472">Membrane</keyword>
<evidence type="ECO:0000256" key="4">
    <source>
        <dbReference type="ARBA" id="ARBA00022989"/>
    </source>
</evidence>
<sequence length="302" mass="34526">MTKQKLWGLTKLFLKISFTLVSLYLVFSKVSIKDLKEALTESDPIFFILAFLVFFISQIITSTRLNGIFRGIGLHISEKYNFKLYLLGMFYNLFLPGGIGGDGYKIFFLRRKFHIKGRRLLMAIFFDRLSGLWALCLITAALIIFIPQLEIPTWMPITAVLGGTIIYFIVLKKFFADYSESLYLTHFKALCVQSLQLISAICLLYALHFDGKFSPYLFMFLVSSLVAIFPFTVGGLGAREVVFLYGAEIFNLDPHLAVLISLLYYFIAALMSSLGTYYIFRPEALGEKELPKENDIEEKEED</sequence>
<feature type="transmembrane region" description="Helical" evidence="6">
    <location>
        <begin position="44"/>
        <end position="61"/>
    </location>
</feature>
<feature type="transmembrane region" description="Helical" evidence="6">
    <location>
        <begin position="256"/>
        <end position="280"/>
    </location>
</feature>
<name>A0A4R1M3J4_9SPHI</name>
<keyword evidence="8" id="KW-1185">Reference proteome</keyword>
<dbReference type="Proteomes" id="UP000294616">
    <property type="component" value="Unassembled WGS sequence"/>
</dbReference>
<evidence type="ECO:0008006" key="9">
    <source>
        <dbReference type="Google" id="ProtNLM"/>
    </source>
</evidence>
<accession>A0A4R1M3J4</accession>